<dbReference type="EMBL" id="CP018099">
    <property type="protein sequence ID" value="APF17601.1"/>
    <property type="molecule type" value="Genomic_DNA"/>
</dbReference>
<gene>
    <name evidence="1" type="ORF">Cabys_850</name>
</gene>
<organism evidence="1 2">
    <name type="scientific">Caldithrix abyssi DSM 13497</name>
    <dbReference type="NCBI Taxonomy" id="880073"/>
    <lineage>
        <taxon>Bacteria</taxon>
        <taxon>Pseudomonadati</taxon>
        <taxon>Calditrichota</taxon>
        <taxon>Calditrichia</taxon>
        <taxon>Calditrichales</taxon>
        <taxon>Calditrichaceae</taxon>
        <taxon>Caldithrix</taxon>
    </lineage>
</organism>
<reference evidence="1 2" key="1">
    <citation type="submission" date="2016-11" db="EMBL/GenBank/DDBJ databases">
        <title>Genomic analysis of Caldithrix abyssi and proposal of a novel bacterial phylum Caldithrichaeota.</title>
        <authorList>
            <person name="Kublanov I."/>
            <person name="Sigalova O."/>
            <person name="Gavrilov S."/>
            <person name="Lebedinsky A."/>
            <person name="Ivanova N."/>
            <person name="Daum C."/>
            <person name="Reddy T."/>
            <person name="Klenk H.P."/>
            <person name="Goker M."/>
            <person name="Reva O."/>
            <person name="Miroshnichenko M."/>
            <person name="Kyprides N."/>
            <person name="Woyke T."/>
            <person name="Gelfand M."/>
        </authorList>
    </citation>
    <scope>NUCLEOTIDE SEQUENCE [LARGE SCALE GENOMIC DNA]</scope>
    <source>
        <strain evidence="1 2">LF13</strain>
    </source>
</reference>
<evidence type="ECO:0000313" key="1">
    <source>
        <dbReference type="EMBL" id="APF17601.1"/>
    </source>
</evidence>
<protein>
    <submittedName>
        <fullName evidence="1">Uncharacterized protein</fullName>
    </submittedName>
</protein>
<sequence length="37" mass="4456">MRLKPHKISKIILKKIIASPFQFLDFFKTTFLSFWAN</sequence>
<dbReference type="AlphaFoldDB" id="A0A1J1C5L5"/>
<name>A0A1J1C5L5_CALAY</name>
<dbReference type="KEGG" id="caby:Cabys_850"/>
<dbReference type="Proteomes" id="UP000183868">
    <property type="component" value="Chromosome"/>
</dbReference>
<accession>A0A1J1C5L5</accession>
<evidence type="ECO:0000313" key="2">
    <source>
        <dbReference type="Proteomes" id="UP000183868"/>
    </source>
</evidence>
<proteinExistence type="predicted"/>